<dbReference type="Pfam" id="PF08242">
    <property type="entry name" value="Methyltransf_12"/>
    <property type="match status" value="1"/>
</dbReference>
<dbReference type="CDD" id="cd02440">
    <property type="entry name" value="AdoMet_MTases"/>
    <property type="match status" value="1"/>
</dbReference>
<dbReference type="InterPro" id="IPR013217">
    <property type="entry name" value="Methyltransf_12"/>
</dbReference>
<dbReference type="InterPro" id="IPR029063">
    <property type="entry name" value="SAM-dependent_MTases_sf"/>
</dbReference>
<dbReference type="GO" id="GO:0032259">
    <property type="term" value="P:methylation"/>
    <property type="evidence" value="ECO:0007669"/>
    <property type="project" value="UniProtKB-KW"/>
</dbReference>
<name>N1WGM0_9LEPT</name>
<feature type="domain" description="Methyltransferase type 12" evidence="1">
    <location>
        <begin position="46"/>
        <end position="140"/>
    </location>
</feature>
<comment type="caution">
    <text evidence="2">The sequence shown here is derived from an EMBL/GenBank/DDBJ whole genome shotgun (WGS) entry which is preliminary data.</text>
</comment>
<dbReference type="STRING" id="1218598.LEP1GSC060_1545"/>
<dbReference type="Proteomes" id="UP000012313">
    <property type="component" value="Unassembled WGS sequence"/>
</dbReference>
<gene>
    <name evidence="2" type="ORF">LEP1GSC060_1545</name>
</gene>
<evidence type="ECO:0000259" key="1">
    <source>
        <dbReference type="Pfam" id="PF08242"/>
    </source>
</evidence>
<reference evidence="2" key="1">
    <citation type="submission" date="2013-03" db="EMBL/GenBank/DDBJ databases">
        <authorList>
            <person name="Harkins D.M."/>
            <person name="Durkin A.S."/>
            <person name="Brinkac L.M."/>
            <person name="Haft D.H."/>
            <person name="Selengut J.D."/>
            <person name="Sanka R."/>
            <person name="DePew J."/>
            <person name="Purushe J."/>
            <person name="Hartskeerl R.A."/>
            <person name="Ahmed A."/>
            <person name="van der Linden H."/>
            <person name="Goris M.G.A."/>
            <person name="Vinetz J.M."/>
            <person name="Sutton G.G."/>
            <person name="Nierman W.C."/>
            <person name="Fouts D.E."/>
        </authorList>
    </citation>
    <scope>NUCLEOTIDE SEQUENCE [LARGE SCALE GENOMIC DNA]</scope>
    <source>
        <strain evidence="2">ICFT</strain>
    </source>
</reference>
<sequence length="250" mass="28583">MAKSIKYNNDDISKYFRENRIRWNQFYKSEKEVIEKVWPQGNPKVLDIGCGCAGLGLALKERFDHSNYIGIEINSQAAVIAKEIYPDALILEEDFLLLNHPSIRENSFDIVFSLSCIDWQLNFETLLQKAWSMVKDDGIFIASFRITNSETVNDIKKSYQYINYEGLSEGEIAPYVILNSKELIKYFEKLGAGDIFAYGYYGAPSKTARTPYNQLCFGVLAVKKSKKEITQFKREFLLPAEIAQAMASLS</sequence>
<dbReference type="OrthoDB" id="329890at2"/>
<keyword evidence="2" id="KW-0489">Methyltransferase</keyword>
<dbReference type="PANTHER" id="PTHR43861">
    <property type="entry name" value="TRANS-ACONITATE 2-METHYLTRANSFERASE-RELATED"/>
    <property type="match status" value="1"/>
</dbReference>
<dbReference type="SUPFAM" id="SSF53335">
    <property type="entry name" value="S-adenosyl-L-methionine-dependent methyltransferases"/>
    <property type="match status" value="1"/>
</dbReference>
<evidence type="ECO:0000313" key="3">
    <source>
        <dbReference type="Proteomes" id="UP000012313"/>
    </source>
</evidence>
<dbReference type="EMBL" id="AOHC02000052">
    <property type="protein sequence ID" value="EMY76284.1"/>
    <property type="molecule type" value="Genomic_DNA"/>
</dbReference>
<evidence type="ECO:0000313" key="2">
    <source>
        <dbReference type="EMBL" id="EMY76284.1"/>
    </source>
</evidence>
<accession>N1WGM0</accession>
<organism evidence="2 3">
    <name type="scientific">Leptospira weilii serovar Ranarum str. ICFT</name>
    <dbReference type="NCBI Taxonomy" id="1218598"/>
    <lineage>
        <taxon>Bacteria</taxon>
        <taxon>Pseudomonadati</taxon>
        <taxon>Spirochaetota</taxon>
        <taxon>Spirochaetia</taxon>
        <taxon>Leptospirales</taxon>
        <taxon>Leptospiraceae</taxon>
        <taxon>Leptospira</taxon>
    </lineage>
</organism>
<dbReference type="RefSeq" id="WP_003009686.1">
    <property type="nucleotide sequence ID" value="NZ_AOHC02000052.1"/>
</dbReference>
<keyword evidence="2" id="KW-0808">Transferase</keyword>
<proteinExistence type="predicted"/>
<dbReference type="AlphaFoldDB" id="N1WGM0"/>
<keyword evidence="3" id="KW-1185">Reference proteome</keyword>
<dbReference type="Gene3D" id="3.40.50.150">
    <property type="entry name" value="Vaccinia Virus protein VP39"/>
    <property type="match status" value="1"/>
</dbReference>
<dbReference type="PANTHER" id="PTHR43861:SF1">
    <property type="entry name" value="TRANS-ACONITATE 2-METHYLTRANSFERASE"/>
    <property type="match status" value="1"/>
</dbReference>
<protein>
    <submittedName>
        <fullName evidence="2">Methyltransferase domain protein</fullName>
    </submittedName>
</protein>
<dbReference type="GO" id="GO:0008168">
    <property type="term" value="F:methyltransferase activity"/>
    <property type="evidence" value="ECO:0007669"/>
    <property type="project" value="UniProtKB-KW"/>
</dbReference>